<feature type="compositionally biased region" description="Polar residues" evidence="2">
    <location>
        <begin position="13"/>
        <end position="22"/>
    </location>
</feature>
<dbReference type="OrthoDB" id="7785529at2759"/>
<gene>
    <name evidence="4" type="ORF">DPMN_083213</name>
</gene>
<dbReference type="Pfam" id="PF00339">
    <property type="entry name" value="Arrestin_N"/>
    <property type="match status" value="1"/>
</dbReference>
<dbReference type="GO" id="GO:0015031">
    <property type="term" value="P:protein transport"/>
    <property type="evidence" value="ECO:0007669"/>
    <property type="project" value="TreeGrafter"/>
</dbReference>
<organism evidence="4 5">
    <name type="scientific">Dreissena polymorpha</name>
    <name type="common">Zebra mussel</name>
    <name type="synonym">Mytilus polymorpha</name>
    <dbReference type="NCBI Taxonomy" id="45954"/>
    <lineage>
        <taxon>Eukaryota</taxon>
        <taxon>Metazoa</taxon>
        <taxon>Spiralia</taxon>
        <taxon>Lophotrochozoa</taxon>
        <taxon>Mollusca</taxon>
        <taxon>Bivalvia</taxon>
        <taxon>Autobranchia</taxon>
        <taxon>Heteroconchia</taxon>
        <taxon>Euheterodonta</taxon>
        <taxon>Imparidentia</taxon>
        <taxon>Neoheterodontei</taxon>
        <taxon>Myida</taxon>
        <taxon>Dreissenoidea</taxon>
        <taxon>Dreissenidae</taxon>
        <taxon>Dreissena</taxon>
    </lineage>
</organism>
<reference evidence="4" key="1">
    <citation type="journal article" date="2019" name="bioRxiv">
        <title>The Genome of the Zebra Mussel, Dreissena polymorpha: A Resource for Invasive Species Research.</title>
        <authorList>
            <person name="McCartney M.A."/>
            <person name="Auch B."/>
            <person name="Kono T."/>
            <person name="Mallez S."/>
            <person name="Zhang Y."/>
            <person name="Obille A."/>
            <person name="Becker A."/>
            <person name="Abrahante J.E."/>
            <person name="Garbe J."/>
            <person name="Badalamenti J.P."/>
            <person name="Herman A."/>
            <person name="Mangelson H."/>
            <person name="Liachko I."/>
            <person name="Sullivan S."/>
            <person name="Sone E.D."/>
            <person name="Koren S."/>
            <person name="Silverstein K.A.T."/>
            <person name="Beckman K.B."/>
            <person name="Gohl D.M."/>
        </authorList>
    </citation>
    <scope>NUCLEOTIDE SEQUENCE</scope>
    <source>
        <strain evidence="4">Duluth1</strain>
        <tissue evidence="4">Whole animal</tissue>
    </source>
</reference>
<dbReference type="InterPro" id="IPR011022">
    <property type="entry name" value="Arrestin_C-like"/>
</dbReference>
<dbReference type="SMART" id="SM01017">
    <property type="entry name" value="Arrestin_C"/>
    <property type="match status" value="2"/>
</dbReference>
<evidence type="ECO:0000256" key="1">
    <source>
        <dbReference type="ARBA" id="ARBA00005298"/>
    </source>
</evidence>
<dbReference type="Proteomes" id="UP000828390">
    <property type="component" value="Unassembled WGS sequence"/>
</dbReference>
<dbReference type="InterPro" id="IPR050357">
    <property type="entry name" value="Arrestin_domain-protein"/>
</dbReference>
<evidence type="ECO:0000313" key="5">
    <source>
        <dbReference type="Proteomes" id="UP000828390"/>
    </source>
</evidence>
<feature type="compositionally biased region" description="Low complexity" evidence="2">
    <location>
        <begin position="469"/>
        <end position="481"/>
    </location>
</feature>
<dbReference type="EMBL" id="JAIWYP010000016">
    <property type="protein sequence ID" value="KAH3695755.1"/>
    <property type="molecule type" value="Genomic_DNA"/>
</dbReference>
<comment type="similarity">
    <text evidence="1">Belongs to the arrestin family.</text>
</comment>
<feature type="region of interest" description="Disordered" evidence="2">
    <location>
        <begin position="469"/>
        <end position="493"/>
    </location>
</feature>
<dbReference type="Pfam" id="PF02752">
    <property type="entry name" value="Arrestin_C"/>
    <property type="match status" value="1"/>
</dbReference>
<proteinExistence type="inferred from homology"/>
<dbReference type="AlphaFoldDB" id="A0A9D4BHH6"/>
<dbReference type="PANTHER" id="PTHR11188:SF144">
    <property type="entry name" value="ARRESTIN C-TERMINAL-LIKE DOMAIN-CONTAINING PROTEIN"/>
    <property type="match status" value="1"/>
</dbReference>
<accession>A0A9D4BHH6</accession>
<name>A0A9D4BHH6_DREPO</name>
<reference evidence="4" key="2">
    <citation type="submission" date="2020-11" db="EMBL/GenBank/DDBJ databases">
        <authorList>
            <person name="McCartney M.A."/>
            <person name="Auch B."/>
            <person name="Kono T."/>
            <person name="Mallez S."/>
            <person name="Becker A."/>
            <person name="Gohl D.M."/>
            <person name="Silverstein K.A.T."/>
            <person name="Koren S."/>
            <person name="Bechman K.B."/>
            <person name="Herman A."/>
            <person name="Abrahante J.E."/>
            <person name="Garbe J."/>
        </authorList>
    </citation>
    <scope>NUCLEOTIDE SEQUENCE</scope>
    <source>
        <strain evidence="4">Duluth1</strain>
        <tissue evidence="4">Whole animal</tissue>
    </source>
</reference>
<comment type="caution">
    <text evidence="4">The sequence shown here is derived from an EMBL/GenBank/DDBJ whole genome shotgun (WGS) entry which is preliminary data.</text>
</comment>
<feature type="domain" description="Arrestin C-terminal-like" evidence="3">
    <location>
        <begin position="269"/>
        <end position="404"/>
    </location>
</feature>
<dbReference type="Gene3D" id="2.60.40.640">
    <property type="match status" value="2"/>
</dbReference>
<dbReference type="InterPro" id="IPR014752">
    <property type="entry name" value="Arrestin-like_C"/>
</dbReference>
<dbReference type="InterPro" id="IPR014756">
    <property type="entry name" value="Ig_E-set"/>
</dbReference>
<keyword evidence="5" id="KW-1185">Reference proteome</keyword>
<evidence type="ECO:0000256" key="2">
    <source>
        <dbReference type="SAM" id="MobiDB-lite"/>
    </source>
</evidence>
<sequence length="544" mass="60984">MALVSYEGGRLNSPRSSPTRGISGSPAHMRKEPLGAQGGTVDPSTVESGVGFNAIGNEVWHTPPADMSVIIGGALPELVVGFNGFDPESKHKAWLMAMDYVQKFDIELDKTTYYAGEIVTGNVVVITTENIRVKGIRMTLRGKAHTEWKISKAGETRTVKDDEYYIDERKILWGKEKHEDVNAPILPRGKHAYPFEFKLPETALPCSFESKVGHVRYYLRVVMDIPYASPPQGIKYFTIIGPHIDCMEDRFLTPKFASDKHRTCCLCCMRGLVRIQATLERSAYCCGEHIRIKTEIQNGNDEPVYLLCKFVQYVEYYMNKGVLGVMKTVSHKVWEYQAEAVRPQSCARQDSLQEALQLPVLPPTMIDVCGLIQIHYMLKLLVLGESSGELMHVQFPITIGTVPFRIPNGPPPELMHEVCVDYVEGGKYISSEFQVGQVYVGDEEPEAEAETVLYRPVYLCVPHERKTVTNTKKSKSTNSTSEADKEVSVSEEVSVVQPKRRSIPKMMSFKQCSVDKPDKLKPEVVTVEPVSTQEPWEVVALKAD</sequence>
<evidence type="ECO:0000313" key="4">
    <source>
        <dbReference type="EMBL" id="KAH3695755.1"/>
    </source>
</evidence>
<protein>
    <recommendedName>
        <fullName evidence="3">Arrestin C-terminal-like domain-containing protein</fullName>
    </recommendedName>
</protein>
<feature type="domain" description="Arrestin C-terminal-like" evidence="3">
    <location>
        <begin position="97"/>
        <end position="246"/>
    </location>
</feature>
<dbReference type="SUPFAM" id="SSF81296">
    <property type="entry name" value="E set domains"/>
    <property type="match status" value="2"/>
</dbReference>
<dbReference type="PANTHER" id="PTHR11188">
    <property type="entry name" value="ARRESTIN DOMAIN CONTAINING PROTEIN"/>
    <property type="match status" value="1"/>
</dbReference>
<dbReference type="InterPro" id="IPR011021">
    <property type="entry name" value="Arrestin-like_N"/>
</dbReference>
<feature type="region of interest" description="Disordered" evidence="2">
    <location>
        <begin position="1"/>
        <end position="43"/>
    </location>
</feature>
<evidence type="ECO:0000259" key="3">
    <source>
        <dbReference type="SMART" id="SM01017"/>
    </source>
</evidence>
<dbReference type="GO" id="GO:0005737">
    <property type="term" value="C:cytoplasm"/>
    <property type="evidence" value="ECO:0007669"/>
    <property type="project" value="TreeGrafter"/>
</dbReference>